<evidence type="ECO:0000256" key="7">
    <source>
        <dbReference type="ARBA" id="ARBA00023102"/>
    </source>
</evidence>
<dbReference type="InterPro" id="IPR011060">
    <property type="entry name" value="RibuloseP-bd_barrel"/>
</dbReference>
<keyword evidence="6 9" id="KW-0028">Amino-acid biosynthesis</keyword>
<keyword evidence="5 9" id="KW-0963">Cytoplasm</keyword>
<dbReference type="InterPro" id="IPR023016">
    <property type="entry name" value="HisA/PriA"/>
</dbReference>
<comment type="pathway">
    <text evidence="3 9">Amino-acid biosynthesis; L-histidine biosynthesis; L-histidine from 5-phospho-alpha-D-ribose 1-diphosphate: step 4/9.</text>
</comment>
<dbReference type="CDD" id="cd04732">
    <property type="entry name" value="HisA"/>
    <property type="match status" value="1"/>
</dbReference>
<dbReference type="GO" id="GO:0005737">
    <property type="term" value="C:cytoplasm"/>
    <property type="evidence" value="ECO:0007669"/>
    <property type="project" value="UniProtKB-SubCell"/>
</dbReference>
<evidence type="ECO:0000256" key="9">
    <source>
        <dbReference type="HAMAP-Rule" id="MF_01014"/>
    </source>
</evidence>
<dbReference type="Proteomes" id="UP000242645">
    <property type="component" value="Chromosome"/>
</dbReference>
<evidence type="ECO:0000313" key="11">
    <source>
        <dbReference type="EMBL" id="BAV92504.1"/>
    </source>
</evidence>
<evidence type="ECO:0000313" key="12">
    <source>
        <dbReference type="Proteomes" id="UP000242645"/>
    </source>
</evidence>
<dbReference type="SUPFAM" id="SSF51366">
    <property type="entry name" value="Ribulose-phoshate binding barrel"/>
    <property type="match status" value="1"/>
</dbReference>
<comment type="subcellular location">
    <subcellularLocation>
        <location evidence="2 9">Cytoplasm</location>
    </subcellularLocation>
</comment>
<reference evidence="11 12" key="1">
    <citation type="journal article" date="2017" name="ISME J.">
        <title>Genome of 'Ca. Desulfovibrio trichonymphae', an H2-oxidizing bacterium in a tripartite symbiotic system within a protist cell in the termite gut.</title>
        <authorList>
            <person name="Kuwahara H."/>
            <person name="Yuki M."/>
            <person name="Izawa K."/>
            <person name="Ohkuma M."/>
            <person name="Hongoh Y."/>
        </authorList>
    </citation>
    <scope>NUCLEOTIDE SEQUENCE [LARGE SCALE GENOMIC DNA]</scope>
    <source>
        <strain evidence="11 12">Rs-N31</strain>
    </source>
</reference>
<evidence type="ECO:0000256" key="10">
    <source>
        <dbReference type="RuleBase" id="RU003657"/>
    </source>
</evidence>
<dbReference type="InterPro" id="IPR044524">
    <property type="entry name" value="Isoase_HisA-like"/>
</dbReference>
<dbReference type="PANTHER" id="PTHR43090:SF2">
    <property type="entry name" value="1-(5-PHOSPHORIBOSYL)-5-[(5-PHOSPHORIBOSYLAMINO)METHYLIDENEAMINO] IMIDAZOLE-4-CARBOXAMIDE ISOMERASE"/>
    <property type="match status" value="1"/>
</dbReference>
<comment type="catalytic activity">
    <reaction evidence="1 9">
        <text>1-(5-phospho-beta-D-ribosyl)-5-[(5-phospho-beta-D-ribosylamino)methylideneamino]imidazole-4-carboxamide = 5-[(5-phospho-1-deoxy-D-ribulos-1-ylimino)methylamino]-1-(5-phospho-beta-D-ribosyl)imidazole-4-carboxamide</text>
        <dbReference type="Rhea" id="RHEA:15469"/>
        <dbReference type="ChEBI" id="CHEBI:58435"/>
        <dbReference type="ChEBI" id="CHEBI:58525"/>
        <dbReference type="EC" id="5.3.1.16"/>
    </reaction>
</comment>
<comment type="similarity">
    <text evidence="4 9 10">Belongs to the HisA/HisF family.</text>
</comment>
<dbReference type="GO" id="GO:0000162">
    <property type="term" value="P:L-tryptophan biosynthetic process"/>
    <property type="evidence" value="ECO:0007669"/>
    <property type="project" value="TreeGrafter"/>
</dbReference>
<dbReference type="Gene3D" id="3.20.20.70">
    <property type="entry name" value="Aldolase class I"/>
    <property type="match status" value="1"/>
</dbReference>
<keyword evidence="7 9" id="KW-0368">Histidine biosynthesis</keyword>
<dbReference type="EMBL" id="AP017368">
    <property type="protein sequence ID" value="BAV92504.1"/>
    <property type="molecule type" value="Genomic_DNA"/>
</dbReference>
<dbReference type="UniPathway" id="UPA00031">
    <property type="reaction ID" value="UER00009"/>
</dbReference>
<dbReference type="GO" id="GO:0000105">
    <property type="term" value="P:L-histidine biosynthetic process"/>
    <property type="evidence" value="ECO:0007669"/>
    <property type="project" value="UniProtKB-UniRule"/>
</dbReference>
<evidence type="ECO:0000256" key="4">
    <source>
        <dbReference type="ARBA" id="ARBA00009667"/>
    </source>
</evidence>
<evidence type="ECO:0000256" key="5">
    <source>
        <dbReference type="ARBA" id="ARBA00022490"/>
    </source>
</evidence>
<dbReference type="Pfam" id="PF00977">
    <property type="entry name" value="His_biosynth"/>
    <property type="match status" value="1"/>
</dbReference>
<dbReference type="GO" id="GO:0003949">
    <property type="term" value="F:1-(5-phosphoribosyl)-5-[(5-phosphoribosylamino)methylideneamino]imidazole-4-carboxamide isomerase activity"/>
    <property type="evidence" value="ECO:0007669"/>
    <property type="project" value="UniProtKB-UniRule"/>
</dbReference>
<keyword evidence="12" id="KW-1185">Reference proteome</keyword>
<dbReference type="KEGG" id="dtr:RSDT_0992"/>
<dbReference type="InterPro" id="IPR006062">
    <property type="entry name" value="His_biosynth"/>
</dbReference>
<feature type="active site" description="Proton donor" evidence="9">
    <location>
        <position position="129"/>
    </location>
</feature>
<name>A0A1J1E4X2_9BACT</name>
<dbReference type="PANTHER" id="PTHR43090">
    <property type="entry name" value="1-(5-PHOSPHORIBOSYL)-5-[(5-PHOSPHORIBOSYLAMINO)METHYLIDENEAMINO] IMIDAZOLE-4-CARBOXAMIDE ISOMERASE"/>
    <property type="match status" value="1"/>
</dbReference>
<evidence type="ECO:0000256" key="6">
    <source>
        <dbReference type="ARBA" id="ARBA00022605"/>
    </source>
</evidence>
<evidence type="ECO:0000256" key="1">
    <source>
        <dbReference type="ARBA" id="ARBA00000901"/>
    </source>
</evidence>
<dbReference type="OrthoDB" id="9807749at2"/>
<dbReference type="EC" id="5.3.1.16" evidence="9"/>
<evidence type="ECO:0000256" key="2">
    <source>
        <dbReference type="ARBA" id="ARBA00004496"/>
    </source>
</evidence>
<organism evidence="11 12">
    <name type="scientific">Candidatus Desulfovibrio trichonymphae</name>
    <dbReference type="NCBI Taxonomy" id="1725232"/>
    <lineage>
        <taxon>Bacteria</taxon>
        <taxon>Pseudomonadati</taxon>
        <taxon>Thermodesulfobacteriota</taxon>
        <taxon>Desulfovibrionia</taxon>
        <taxon>Desulfovibrionales</taxon>
        <taxon>Desulfovibrionaceae</taxon>
        <taxon>Desulfovibrio</taxon>
    </lineage>
</organism>
<feature type="active site" description="Proton acceptor" evidence="9">
    <location>
        <position position="8"/>
    </location>
</feature>
<dbReference type="AlphaFoldDB" id="A0A1J1E4X2"/>
<gene>
    <name evidence="9 11" type="primary">hisA</name>
    <name evidence="11" type="ORF">RSDT_0992</name>
</gene>
<sequence>MILFPAVDIQQGRAVRLKQGRAGEATVFVEDPVQAARMWEERGARWLHVVDLDGAFAGVAQSRNIVQKICRVVGVPVQLGGGIRNEETARAYLDAGVTRLIIGTLALEEPAAFAALCRAFPGRIGVSLDAEAGRLKSRGWVTEVGLTVDEALPRLVGDGAAFVIYTDIERDGMQSGVNISALTHLARISPIPAIAAGGVATLADVQKLYPLTLETSLVGAVSGRALYKGTLDLAEANVWIDVQKTRQSELLEHLLLRTSTGCKPSTCVGRGN</sequence>
<proteinExistence type="inferred from homology"/>
<keyword evidence="8 9" id="KW-0413">Isomerase</keyword>
<dbReference type="InterPro" id="IPR013785">
    <property type="entry name" value="Aldolase_TIM"/>
</dbReference>
<dbReference type="FunFam" id="3.20.20.70:FF:000009">
    <property type="entry name" value="1-(5-phosphoribosyl)-5-[(5-phosphoribosylamino)methylideneamino] imidazole-4-carboxamide isomerase"/>
    <property type="match status" value="1"/>
</dbReference>
<accession>A0A1J1E4X2</accession>
<evidence type="ECO:0000256" key="3">
    <source>
        <dbReference type="ARBA" id="ARBA00005133"/>
    </source>
</evidence>
<dbReference type="HAMAP" id="MF_01014">
    <property type="entry name" value="HisA"/>
    <property type="match status" value="1"/>
</dbReference>
<evidence type="ECO:0000256" key="8">
    <source>
        <dbReference type="ARBA" id="ARBA00023235"/>
    </source>
</evidence>
<protein>
    <recommendedName>
        <fullName evidence="9">1-(5-phosphoribosyl)-5-[(5-phosphoribosylamino)methylideneamino] imidazole-4-carboxamide isomerase</fullName>
        <ecNumber evidence="9">5.3.1.16</ecNumber>
    </recommendedName>
    <alternativeName>
        <fullName evidence="9">Phosphoribosylformimino-5-aminoimidazole carboxamide ribotide isomerase</fullName>
    </alternativeName>
</protein>